<comment type="caution">
    <text evidence="3">The sequence shown here is derived from an EMBL/GenBank/DDBJ whole genome shotgun (WGS) entry which is preliminary data.</text>
</comment>
<keyword evidence="2" id="KW-0732">Signal</keyword>
<dbReference type="EMBL" id="JAHLQT010012946">
    <property type="protein sequence ID" value="KAG7171058.1"/>
    <property type="molecule type" value="Genomic_DNA"/>
</dbReference>
<reference evidence="3" key="1">
    <citation type="journal article" date="2021" name="Sci. Adv.">
        <title>The American lobster genome reveals insights on longevity, neural, and immune adaptations.</title>
        <authorList>
            <person name="Polinski J.M."/>
            <person name="Zimin A.V."/>
            <person name="Clark K.F."/>
            <person name="Kohn A.B."/>
            <person name="Sadowski N."/>
            <person name="Timp W."/>
            <person name="Ptitsyn A."/>
            <person name="Khanna P."/>
            <person name="Romanova D.Y."/>
            <person name="Williams P."/>
            <person name="Greenwood S.J."/>
            <person name="Moroz L.L."/>
            <person name="Walt D.R."/>
            <person name="Bodnar A.G."/>
        </authorList>
    </citation>
    <scope>NUCLEOTIDE SEQUENCE</scope>
    <source>
        <strain evidence="3">GMGI-L3</strain>
    </source>
</reference>
<dbReference type="PANTHER" id="PTHR34179:SF1">
    <property type="entry name" value="TUMOR PROTEIN P53-INDUCIBLE PROTEIN 13"/>
    <property type="match status" value="1"/>
</dbReference>
<feature type="region of interest" description="Disordered" evidence="1">
    <location>
        <begin position="296"/>
        <end position="315"/>
    </location>
</feature>
<dbReference type="InterPro" id="IPR021454">
    <property type="entry name" value="DUF3105"/>
</dbReference>
<evidence type="ECO:0000313" key="3">
    <source>
        <dbReference type="EMBL" id="KAG7171058.1"/>
    </source>
</evidence>
<name>A0A8J5KI75_HOMAM</name>
<dbReference type="GO" id="GO:0005737">
    <property type="term" value="C:cytoplasm"/>
    <property type="evidence" value="ECO:0007669"/>
    <property type="project" value="TreeGrafter"/>
</dbReference>
<proteinExistence type="predicted"/>
<gene>
    <name evidence="3" type="primary">TP53I13-L</name>
    <name evidence="3" type="ORF">Hamer_G013847</name>
</gene>
<organism evidence="3 4">
    <name type="scientific">Homarus americanus</name>
    <name type="common">American lobster</name>
    <dbReference type="NCBI Taxonomy" id="6706"/>
    <lineage>
        <taxon>Eukaryota</taxon>
        <taxon>Metazoa</taxon>
        <taxon>Ecdysozoa</taxon>
        <taxon>Arthropoda</taxon>
        <taxon>Crustacea</taxon>
        <taxon>Multicrustacea</taxon>
        <taxon>Malacostraca</taxon>
        <taxon>Eumalacostraca</taxon>
        <taxon>Eucarida</taxon>
        <taxon>Decapoda</taxon>
        <taxon>Pleocyemata</taxon>
        <taxon>Astacidea</taxon>
        <taxon>Nephropoidea</taxon>
        <taxon>Nephropidae</taxon>
        <taxon>Homarus</taxon>
    </lineage>
</organism>
<sequence length="315" mass="36024">MKMLMVSWVTVAVLLTSMGDARLVFPPGSDMGYIVPDDIGPQKFEDDTNSLNDIVQEYDQPLLQRHEREVFDEVESALLRTVEERERLEERESVDDEEETVKVEPIGDWHGKWFPRAPKGLSEEMVIPADVPDSLKDDKHGIKMGAPHTSCDNGRLHLEVDWDSSPVNYTCFDHKKHHIRVEDLPSVERKEQVPWNYISKHHGGVVMLYDPCTEPLLVDRLRKLLTGCFRKHIITPYTLLTRERPLALLAWGHTLEMATVNDEEVKEFIKKRALHGPEGHLAKHGSYKTLLIKKAQYPPGSNDKDSNICPEPPQA</sequence>
<feature type="chain" id="PRO_5035248048" evidence="2">
    <location>
        <begin position="22"/>
        <end position="315"/>
    </location>
</feature>
<evidence type="ECO:0000256" key="1">
    <source>
        <dbReference type="SAM" id="MobiDB-lite"/>
    </source>
</evidence>
<feature type="signal peptide" evidence="2">
    <location>
        <begin position="1"/>
        <end position="21"/>
    </location>
</feature>
<evidence type="ECO:0000313" key="4">
    <source>
        <dbReference type="Proteomes" id="UP000747542"/>
    </source>
</evidence>
<protein>
    <submittedName>
        <fullName evidence="3">Tumor protein p53-inducible protein 13-like</fullName>
    </submittedName>
</protein>
<dbReference type="PANTHER" id="PTHR34179">
    <property type="entry name" value="TUMOR PROTEIN P53-INDUCIBLE PROTEIN 13"/>
    <property type="match status" value="1"/>
</dbReference>
<accession>A0A8J5KI75</accession>
<keyword evidence="4" id="KW-1185">Reference proteome</keyword>
<dbReference type="Pfam" id="PF11303">
    <property type="entry name" value="DUF3105"/>
    <property type="match status" value="1"/>
</dbReference>
<evidence type="ECO:0000256" key="2">
    <source>
        <dbReference type="SAM" id="SignalP"/>
    </source>
</evidence>
<dbReference type="Proteomes" id="UP000747542">
    <property type="component" value="Unassembled WGS sequence"/>
</dbReference>
<dbReference type="AlphaFoldDB" id="A0A8J5KI75"/>